<evidence type="ECO:0000256" key="1">
    <source>
        <dbReference type="ARBA" id="ARBA00006333"/>
    </source>
</evidence>
<name>A0A5N7AHB9_9EURO</name>
<dbReference type="PANTHER" id="PTHR31739:SF25">
    <property type="entry name" value="(E,E)-GERANYLLINALOOL SYNTHASE"/>
    <property type="match status" value="1"/>
</dbReference>
<reference evidence="2 3" key="1">
    <citation type="submission" date="2019-04" db="EMBL/GenBank/DDBJ databases">
        <title>Friends and foes A comparative genomics studyof 23 Aspergillus species from section Flavi.</title>
        <authorList>
            <consortium name="DOE Joint Genome Institute"/>
            <person name="Kjaerbolling I."/>
            <person name="Vesth T."/>
            <person name="Frisvad J.C."/>
            <person name="Nybo J.L."/>
            <person name="Theobald S."/>
            <person name="Kildgaard S."/>
            <person name="Isbrandt T."/>
            <person name="Kuo A."/>
            <person name="Sato A."/>
            <person name="Lyhne E.K."/>
            <person name="Kogle M.E."/>
            <person name="Wiebenga A."/>
            <person name="Kun R.S."/>
            <person name="Lubbers R.J."/>
            <person name="Makela M.R."/>
            <person name="Barry K."/>
            <person name="Chovatia M."/>
            <person name="Clum A."/>
            <person name="Daum C."/>
            <person name="Haridas S."/>
            <person name="He G."/>
            <person name="LaButti K."/>
            <person name="Lipzen A."/>
            <person name="Mondo S."/>
            <person name="Riley R."/>
            <person name="Salamov A."/>
            <person name="Simmons B.A."/>
            <person name="Magnuson J.K."/>
            <person name="Henrissat B."/>
            <person name="Mortensen U.H."/>
            <person name="Larsen T.O."/>
            <person name="Devries R.P."/>
            <person name="Grigoriev I.V."/>
            <person name="Machida M."/>
            <person name="Baker S.E."/>
            <person name="Andersen M.R."/>
        </authorList>
    </citation>
    <scope>NUCLEOTIDE SEQUENCE [LARGE SCALE GENOMIC DNA]</scope>
    <source>
        <strain evidence="2 3">CBS 763.97</strain>
    </source>
</reference>
<dbReference type="GO" id="GO:0016102">
    <property type="term" value="P:diterpenoid biosynthetic process"/>
    <property type="evidence" value="ECO:0007669"/>
    <property type="project" value="TreeGrafter"/>
</dbReference>
<dbReference type="RefSeq" id="XP_031931637.1">
    <property type="nucleotide sequence ID" value="XM_032069885.1"/>
</dbReference>
<keyword evidence="2" id="KW-0808">Transferase</keyword>
<dbReference type="GeneID" id="43654331"/>
<dbReference type="PANTHER" id="PTHR31739">
    <property type="entry name" value="ENT-COPALYL DIPHOSPHATE SYNTHASE, CHLOROPLASTIC"/>
    <property type="match status" value="1"/>
</dbReference>
<dbReference type="InterPro" id="IPR050148">
    <property type="entry name" value="Terpene_synthase-like"/>
</dbReference>
<dbReference type="GO" id="GO:0010333">
    <property type="term" value="F:terpene synthase activity"/>
    <property type="evidence" value="ECO:0007669"/>
    <property type="project" value="InterPro"/>
</dbReference>
<dbReference type="GO" id="GO:0000287">
    <property type="term" value="F:magnesium ion binding"/>
    <property type="evidence" value="ECO:0007669"/>
    <property type="project" value="TreeGrafter"/>
</dbReference>
<dbReference type="AlphaFoldDB" id="A0A5N7AHB9"/>
<dbReference type="Proteomes" id="UP000326268">
    <property type="component" value="Unassembled WGS sequence"/>
</dbReference>
<evidence type="ECO:0000313" key="3">
    <source>
        <dbReference type="Proteomes" id="UP000326268"/>
    </source>
</evidence>
<sequence length="571" mass="63395">MSYPVLVQRARDLVHRISKEVHSEYGLSSMAPSIYDTAWLALVPDKTAEQSRWLFPESFAYLLETQNPNGGWDPLEQSSRAVKYPDSLWLPDCIIHSLAALLALCRHFRLAGCQGSNLPEDALARIFHAKRFLDEKLAAWTLEGTTHFGFELLIPVLLQLLSDEGLSFDFPVKEELLVRYEKASIIDLNWLYDGPCQVPLLSLEAFIGKLDFSKLEHLVSDGGILASPASTAAYLIYAPKWSEKCETFLRHVVTNGQGQGNGAVGGVFPLELFEPSWVLTALLENGFTTDNLGVDQVDSIIRVIHGSLNEGVTGATRVWLPDADDTSRALLTLNLQGYQISPKGLVDKFEVGHCFETFDNRMPNRVNSVSVNANVLSSLLHSPDPSAFTAQIEKVARFICSRWKATGKFEDHWNISEYYGIMHMAQSLTLLLVKQAQGALPSISVISYNLIHDTVPSCLREALDYILKNQHGDGSWGELHCNEETAYAVVSLAHLGSHLAVVGENDWKTDLAIARGKQFLLEHWKHGSNNPDRVWTGKILHGIAYVGEAYILAALKVNRVNLAGFRGIHPN</sequence>
<accession>A0A5N7AHB9</accession>
<protein>
    <submittedName>
        <fullName evidence="2">Terpenoid cyclases/protein prenyltransferase alpha-alpha toroid</fullName>
    </submittedName>
</protein>
<proteinExistence type="inferred from homology"/>
<keyword evidence="3" id="KW-1185">Reference proteome</keyword>
<comment type="similarity">
    <text evidence="1">Belongs to the terpene synthase family.</text>
</comment>
<dbReference type="EMBL" id="ML737583">
    <property type="protein sequence ID" value="KAE8368556.1"/>
    <property type="molecule type" value="Genomic_DNA"/>
</dbReference>
<dbReference type="Gene3D" id="1.50.10.20">
    <property type="match status" value="1"/>
</dbReference>
<evidence type="ECO:0000313" key="2">
    <source>
        <dbReference type="EMBL" id="KAE8368556.1"/>
    </source>
</evidence>
<dbReference type="Gene3D" id="1.50.10.160">
    <property type="match status" value="1"/>
</dbReference>
<dbReference type="GO" id="GO:0016740">
    <property type="term" value="F:transferase activity"/>
    <property type="evidence" value="ECO:0007669"/>
    <property type="project" value="UniProtKB-KW"/>
</dbReference>
<gene>
    <name evidence="2" type="ORF">BDV27DRAFT_141920</name>
</gene>
<dbReference type="SUPFAM" id="SSF48239">
    <property type="entry name" value="Terpenoid cyclases/Protein prenyltransferases"/>
    <property type="match status" value="1"/>
</dbReference>
<organism evidence="2 3">
    <name type="scientific">Aspergillus caelatus</name>
    <dbReference type="NCBI Taxonomy" id="61420"/>
    <lineage>
        <taxon>Eukaryota</taxon>
        <taxon>Fungi</taxon>
        <taxon>Dikarya</taxon>
        <taxon>Ascomycota</taxon>
        <taxon>Pezizomycotina</taxon>
        <taxon>Eurotiomycetes</taxon>
        <taxon>Eurotiomycetidae</taxon>
        <taxon>Eurotiales</taxon>
        <taxon>Aspergillaceae</taxon>
        <taxon>Aspergillus</taxon>
        <taxon>Aspergillus subgen. Circumdati</taxon>
    </lineage>
</organism>
<dbReference type="InterPro" id="IPR008930">
    <property type="entry name" value="Terpenoid_cyclase/PrenylTrfase"/>
</dbReference>
<dbReference type="OrthoDB" id="2343925at2759"/>